<keyword evidence="1" id="KW-1133">Transmembrane helix</keyword>
<evidence type="ECO:0000313" key="2">
    <source>
        <dbReference type="EMBL" id="OZM56959.1"/>
    </source>
</evidence>
<reference evidence="3" key="1">
    <citation type="submission" date="2017-08" db="EMBL/GenBank/DDBJ databases">
        <authorList>
            <person name="Huang Z."/>
        </authorList>
    </citation>
    <scope>NUCLEOTIDE SEQUENCE [LARGE SCALE GENOMIC DNA]</scope>
    <source>
        <strain evidence="3">SA5d-4</strain>
    </source>
</reference>
<comment type="caution">
    <text evidence="2">The sequence shown here is derived from an EMBL/GenBank/DDBJ whole genome shotgun (WGS) entry which is preliminary data.</text>
</comment>
<keyword evidence="1" id="KW-0472">Membrane</keyword>
<proteinExistence type="predicted"/>
<organism evidence="2 3">
    <name type="scientific">Lottiidibacillus patelloidae</name>
    <dbReference type="NCBI Taxonomy" id="2670334"/>
    <lineage>
        <taxon>Bacteria</taxon>
        <taxon>Bacillati</taxon>
        <taxon>Bacillota</taxon>
        <taxon>Bacilli</taxon>
        <taxon>Bacillales</taxon>
        <taxon>Bacillaceae</taxon>
        <taxon>Lottiidibacillus</taxon>
    </lineage>
</organism>
<evidence type="ECO:0008006" key="4">
    <source>
        <dbReference type="Google" id="ProtNLM"/>
    </source>
</evidence>
<dbReference type="AlphaFoldDB" id="A0A263BTD2"/>
<keyword evidence="1" id="KW-0812">Transmembrane</keyword>
<protein>
    <recommendedName>
        <fullName evidence="4">Yip1 domain-containing protein</fullName>
    </recommendedName>
</protein>
<name>A0A263BTD2_9BACI</name>
<feature type="transmembrane region" description="Helical" evidence="1">
    <location>
        <begin position="67"/>
        <end position="92"/>
    </location>
</feature>
<dbReference type="EMBL" id="NPIA01000004">
    <property type="protein sequence ID" value="OZM56959.1"/>
    <property type="molecule type" value="Genomic_DNA"/>
</dbReference>
<reference evidence="2 3" key="2">
    <citation type="submission" date="2017-09" db="EMBL/GenBank/DDBJ databases">
        <title>Bacillus patelloidae sp. nov., isolated from the intestinal tract of a marine limpet.</title>
        <authorList>
            <person name="Liu R."/>
            <person name="Dong C."/>
            <person name="Shao Z."/>
        </authorList>
    </citation>
    <scope>NUCLEOTIDE SEQUENCE [LARGE SCALE GENOMIC DNA]</scope>
    <source>
        <strain evidence="2 3">SA5d-4</strain>
    </source>
</reference>
<keyword evidence="3" id="KW-1185">Reference proteome</keyword>
<evidence type="ECO:0000313" key="3">
    <source>
        <dbReference type="Proteomes" id="UP000217083"/>
    </source>
</evidence>
<sequence>MSVLKEKFDRISNKLINNNYSSLLIFLFCLVAIAVAMFLFFIVAGIIGAVFYGTNYDAVKSFLDGPIASFIGILPMLASIFALLVSLVGVIIALMQIKSHQAKIVPIIGLLLNSLNVSLFFSIIIP</sequence>
<feature type="transmembrane region" description="Helical" evidence="1">
    <location>
        <begin position="104"/>
        <end position="125"/>
    </location>
</feature>
<dbReference type="Proteomes" id="UP000217083">
    <property type="component" value="Unassembled WGS sequence"/>
</dbReference>
<feature type="transmembrane region" description="Helical" evidence="1">
    <location>
        <begin position="21"/>
        <end position="47"/>
    </location>
</feature>
<gene>
    <name evidence="2" type="ORF">CIB95_09315</name>
</gene>
<accession>A0A263BTD2</accession>
<evidence type="ECO:0000256" key="1">
    <source>
        <dbReference type="SAM" id="Phobius"/>
    </source>
</evidence>
<dbReference type="RefSeq" id="WP_094924485.1">
    <property type="nucleotide sequence ID" value="NZ_NPIA01000004.1"/>
</dbReference>